<comment type="caution">
    <text evidence="21">The sequence shown here is derived from an EMBL/GenBank/DDBJ whole genome shotgun (WGS) entry which is preliminary data.</text>
</comment>
<dbReference type="GO" id="GO:0003991">
    <property type="term" value="F:acetylglutamate kinase activity"/>
    <property type="evidence" value="ECO:0007669"/>
    <property type="project" value="TreeGrafter"/>
</dbReference>
<keyword evidence="16" id="KW-0511">Multifunctional enzyme</keyword>
<comment type="similarity">
    <text evidence="5">In the C-terminal section; belongs to the NAGSA dehydrogenase family.</text>
</comment>
<dbReference type="InterPro" id="IPR001048">
    <property type="entry name" value="Asp/Glu/Uridylate_kinase"/>
</dbReference>
<keyword evidence="8" id="KW-0808">Transferase</keyword>
<dbReference type="RefSeq" id="XP_043047272.1">
    <property type="nucleotide sequence ID" value="XM_043193603.1"/>
</dbReference>
<dbReference type="InterPro" id="IPR006855">
    <property type="entry name" value="Vertebrate-like_GNAT_dom"/>
</dbReference>
<feature type="compositionally biased region" description="Low complexity" evidence="19">
    <location>
        <begin position="615"/>
        <end position="641"/>
    </location>
</feature>
<feature type="compositionally biased region" description="Polar residues" evidence="19">
    <location>
        <begin position="223"/>
        <end position="242"/>
    </location>
</feature>
<dbReference type="SUPFAM" id="SSF48097">
    <property type="entry name" value="Regulator of G-protein signaling, RGS"/>
    <property type="match status" value="1"/>
</dbReference>
<feature type="region of interest" description="Disordered" evidence="19">
    <location>
        <begin position="200"/>
        <end position="243"/>
    </location>
</feature>
<comment type="similarity">
    <text evidence="4">In the N-terminal section; belongs to the acetylglutamate kinase family.</text>
</comment>
<evidence type="ECO:0000313" key="22">
    <source>
        <dbReference type="Proteomes" id="UP000790833"/>
    </source>
</evidence>
<dbReference type="Pfam" id="PF04768">
    <property type="entry name" value="NAT"/>
    <property type="match status" value="1"/>
</dbReference>
<dbReference type="EMBL" id="JAHMUF010000024">
    <property type="protein sequence ID" value="KAG7191720.1"/>
    <property type="molecule type" value="Genomic_DNA"/>
</dbReference>
<dbReference type="PROSITE" id="PS01224">
    <property type="entry name" value="ARGC"/>
    <property type="match status" value="1"/>
</dbReference>
<dbReference type="HAMAP" id="MF_00150">
    <property type="entry name" value="ArgC_type1"/>
    <property type="match status" value="1"/>
</dbReference>
<protein>
    <recommendedName>
        <fullName evidence="17">Protein ARG5,6, mitochondrial</fullName>
    </recommendedName>
</protein>
<dbReference type="CDD" id="cd23936">
    <property type="entry name" value="AGPR_C_ARG5_6_like"/>
    <property type="match status" value="1"/>
</dbReference>
<evidence type="ECO:0000313" key="21">
    <source>
        <dbReference type="EMBL" id="KAG7191720.1"/>
    </source>
</evidence>
<dbReference type="SUPFAM" id="SSF55347">
    <property type="entry name" value="Glyceraldehyde-3-phosphate dehydrogenase-like, C-terminal domain"/>
    <property type="match status" value="1"/>
</dbReference>
<evidence type="ECO:0000256" key="9">
    <source>
        <dbReference type="ARBA" id="ARBA00022741"/>
    </source>
</evidence>
<feature type="active site" evidence="18">
    <location>
        <position position="1341"/>
    </location>
</feature>
<dbReference type="GeneID" id="66116230"/>
<dbReference type="GO" id="GO:0005524">
    <property type="term" value="F:ATP binding"/>
    <property type="evidence" value="ECO:0007669"/>
    <property type="project" value="UniProtKB-KW"/>
</dbReference>
<dbReference type="CDD" id="cd24149">
    <property type="entry name" value="AGPR_N_ARG5_6_like"/>
    <property type="match status" value="1"/>
</dbReference>
<evidence type="ECO:0000256" key="14">
    <source>
        <dbReference type="ARBA" id="ARBA00023002"/>
    </source>
</evidence>
<keyword evidence="12" id="KW-0521">NADP</keyword>
<evidence type="ECO:0000256" key="3">
    <source>
        <dbReference type="ARBA" id="ARBA00004862"/>
    </source>
</evidence>
<evidence type="ECO:0000256" key="7">
    <source>
        <dbReference type="ARBA" id="ARBA00022605"/>
    </source>
</evidence>
<dbReference type="OrthoDB" id="438291at2759"/>
<keyword evidence="15" id="KW-0496">Mitochondrion</keyword>
<comment type="pathway">
    <text evidence="3">Amino-acid biosynthesis; L-arginine biosynthesis; N(2)-acetyl-L-ornithine from L-glutamate: step 3/4.</text>
</comment>
<feature type="compositionally biased region" description="Low complexity" evidence="19">
    <location>
        <begin position="557"/>
        <end position="583"/>
    </location>
</feature>
<keyword evidence="11" id="KW-0067">ATP-binding</keyword>
<dbReference type="GO" id="GO:0051287">
    <property type="term" value="F:NAD binding"/>
    <property type="evidence" value="ECO:0007669"/>
    <property type="project" value="InterPro"/>
</dbReference>
<dbReference type="InterPro" id="IPR044926">
    <property type="entry name" value="RGS_subdomain_2"/>
</dbReference>
<keyword evidence="13" id="KW-0809">Transit peptide</keyword>
<evidence type="ECO:0000256" key="12">
    <source>
        <dbReference type="ARBA" id="ARBA00022857"/>
    </source>
</evidence>
<accession>A0A9P7V5P8</accession>
<organism evidence="21 22">
    <name type="scientific">Scheffersomyces spartinae</name>
    <dbReference type="NCBI Taxonomy" id="45513"/>
    <lineage>
        <taxon>Eukaryota</taxon>
        <taxon>Fungi</taxon>
        <taxon>Dikarya</taxon>
        <taxon>Ascomycota</taxon>
        <taxon>Saccharomycotina</taxon>
        <taxon>Pichiomycetes</taxon>
        <taxon>Debaryomycetaceae</taxon>
        <taxon>Scheffersomyces</taxon>
    </lineage>
</organism>
<dbReference type="GO" id="GO:0070401">
    <property type="term" value="F:NADP+ binding"/>
    <property type="evidence" value="ECO:0007669"/>
    <property type="project" value="InterPro"/>
</dbReference>
<dbReference type="SUPFAM" id="SSF51735">
    <property type="entry name" value="NAD(P)-binding Rossmann-fold domains"/>
    <property type="match status" value="1"/>
</dbReference>
<evidence type="ECO:0000256" key="6">
    <source>
        <dbReference type="ARBA" id="ARBA00022571"/>
    </source>
</evidence>
<dbReference type="Pfam" id="PF00696">
    <property type="entry name" value="AA_kinase"/>
    <property type="match status" value="1"/>
</dbReference>
<dbReference type="InterPro" id="IPR023013">
    <property type="entry name" value="AGPR_AS"/>
</dbReference>
<keyword evidence="7" id="KW-0028">Amino-acid biosynthesis</keyword>
<evidence type="ECO:0000256" key="10">
    <source>
        <dbReference type="ARBA" id="ARBA00022777"/>
    </source>
</evidence>
<dbReference type="FunFam" id="3.30.360.10:FF:000019">
    <property type="entry name" value="Bifunctional acetylglutamate kinase/N-acetyl-gamma-glutamyl-phosphate reductase"/>
    <property type="match status" value="1"/>
</dbReference>
<evidence type="ECO:0000256" key="4">
    <source>
        <dbReference type="ARBA" id="ARBA00006830"/>
    </source>
</evidence>
<dbReference type="InterPro" id="IPR036305">
    <property type="entry name" value="RGS_sf"/>
</dbReference>
<dbReference type="Proteomes" id="UP000790833">
    <property type="component" value="Unassembled WGS sequence"/>
</dbReference>
<dbReference type="GO" id="GO:0005759">
    <property type="term" value="C:mitochondrial matrix"/>
    <property type="evidence" value="ECO:0007669"/>
    <property type="project" value="TreeGrafter"/>
</dbReference>
<dbReference type="Pfam" id="PF22698">
    <property type="entry name" value="Semialdhyde_dhC_1"/>
    <property type="match status" value="1"/>
</dbReference>
<dbReference type="FunFam" id="3.40.1160.10:FF:000011">
    <property type="entry name" value="N-acetyl-gamma-glutamyl-phosphate reductase, variant"/>
    <property type="match status" value="1"/>
</dbReference>
<feature type="compositionally biased region" description="Polar residues" evidence="19">
    <location>
        <begin position="584"/>
        <end position="593"/>
    </location>
</feature>
<dbReference type="InterPro" id="IPR041734">
    <property type="entry name" value="NAGK-fArgBP"/>
</dbReference>
<feature type="domain" description="N-acetyltransferase" evidence="20">
    <location>
        <begin position="997"/>
        <end position="1150"/>
    </location>
</feature>
<feature type="region of interest" description="Disordered" evidence="19">
    <location>
        <begin position="611"/>
        <end position="661"/>
    </location>
</feature>
<evidence type="ECO:0000256" key="13">
    <source>
        <dbReference type="ARBA" id="ARBA00022946"/>
    </source>
</evidence>
<evidence type="ECO:0000259" key="20">
    <source>
        <dbReference type="PROSITE" id="PS51731"/>
    </source>
</evidence>
<dbReference type="Pfam" id="PF01118">
    <property type="entry name" value="Semialdhyde_dh"/>
    <property type="match status" value="1"/>
</dbReference>
<dbReference type="GO" id="GO:0003942">
    <property type="term" value="F:N-acetyl-gamma-glutamyl-phosphate reductase activity"/>
    <property type="evidence" value="ECO:0007669"/>
    <property type="project" value="InterPro"/>
</dbReference>
<dbReference type="InterPro" id="IPR000706">
    <property type="entry name" value="AGPR_type-1"/>
</dbReference>
<feature type="compositionally biased region" description="Low complexity" evidence="19">
    <location>
        <begin position="84"/>
        <end position="110"/>
    </location>
</feature>
<comment type="pathway">
    <text evidence="2">Amino-acid biosynthesis; L-arginine biosynthesis; N(2)-acetyl-L-ornithine from L-glutamate: step 2/4.</text>
</comment>
<dbReference type="NCBIfam" id="TIGR00761">
    <property type="entry name" value="argB"/>
    <property type="match status" value="1"/>
</dbReference>
<reference evidence="21" key="1">
    <citation type="submission" date="2021-03" db="EMBL/GenBank/DDBJ databases">
        <authorList>
            <person name="Palmer J.M."/>
        </authorList>
    </citation>
    <scope>NUCLEOTIDE SEQUENCE</scope>
    <source>
        <strain evidence="21">ARV_011</strain>
    </source>
</reference>
<dbReference type="Gene3D" id="3.30.360.10">
    <property type="entry name" value="Dihydrodipicolinate Reductase, domain 2"/>
    <property type="match status" value="1"/>
</dbReference>
<evidence type="ECO:0000256" key="1">
    <source>
        <dbReference type="ARBA" id="ARBA00004173"/>
    </source>
</evidence>
<keyword evidence="6" id="KW-0055">Arginine biosynthesis</keyword>
<gene>
    <name evidence="21" type="ORF">KQ657_002856</name>
</gene>
<evidence type="ECO:0000256" key="8">
    <source>
        <dbReference type="ARBA" id="ARBA00022679"/>
    </source>
</evidence>
<evidence type="ECO:0000256" key="18">
    <source>
        <dbReference type="PROSITE-ProRule" id="PRU10010"/>
    </source>
</evidence>
<sequence>MGRNTPPSGDPEMAKLKDDEVISPIIPLKPGTQTVSDTLTSRLLIPPSSASSTPSVKPTPAITICTTPKPVHNTDNNGPKCSDSNPASNSNTPASNVEISESTSSNTSQSYCQCPNSINNNDTGPPCTPPIQPPTLEELVANCFLYANDYSFTDVPMQVQYIKTFQLLISKYHAEENLNFLIEIYKYEYLYLNYQQEQAQQTQSNTDEGSDDELDNTELNLDPNSPKTDSSPTDSNQLSTSLKLPVLNTSSSSSISLLVRKSKAPSMSISRTVSHKLDIFPFSDEESLINMDLFEHLDTTGENSNGPALTPAEALSSVWDKFRSSELDNSSEQGSELSKSIQGNESLASCSVIRAPTNPVDVVDTVSINSATSFSKGTKWFAFDERSIIQQWNFIISSYISPFSSQQINLLQRASDFLLSLNKTSMHDPILLLDAKKEIMRLLKENIYIKFIRTLRKEYNLRVASPTMVTPVTRSPLFHAANTSFMADSETSHSLAIRGHQSVATNLASPSPISPAASNANSRLINSPDLIMLRLPGDSPISLTPVISKDFQAGTCSSPSSKPPASSNSPVPTRTSTATSTTTNGLSPVTSPMNLKRLASNSRRMKKFIPGLHQSSTSMNSTTGSSSSTGGTSGVETHSTTPSTLDRSIHNSKTSTAHPHKVDRILQHLAQRASVRAKISKSTVARATVVSLASKSKCVSYAPTRPYSTRSTVVQLLQNIGSKREVEQYLKYFTSVSQQQFAVIKVGGAIITDQLPELASCLAFLYHVGLYPIVLHGTGPQINELLENEGVEPEYIDGIRVTDPKTMEVVRKCFLEQNLRLVTALEKMGVHARPITAGVFTADYLEKDKYKLVGKINGVNKSPVEAAISSGYLPILTSLAETPSGQLLNVNADVAAGELAREFEPLKIVYLNEKGGIINGNTGEKVSVINLDEEYENLLKESWVKYGTKLKIKEIHDLLQHLPRSSSVAIINVDDLQKELFTDSGAGTLIRRGYKLINRNTLEDFGNPDLLRNVLLRDPEIKAGKLSVASYLKQLESTSFKSYGDQPLEVLAIVIEDKNDSKVAKLDKFLSSRTGWLNNVTDNIFNAIRKDYDKLYWVVNENDSNLAWYFSKSSGSFAKNGQILFWFGLNTEEASELIKEFDTARINSSLLSATESGVFSSPAQKRGLHTYSRVFKRDFTVAARRSLTTSGKPNPPIKETTNTKKSKIALIGARGYTGQNLISLIDKHPHLELSHVSSRELKGQKLEGYNKDNIVYSNLQVEDIIKLEENKEVDMWVMALPNGVCKPFVDAIESVESSKSKIIDLSADYRFDTTGSWVYGLPELNDRKEIAEAKKISNPGCYATAAQCGIAPLKSYINGLPTIFGVSGYSGAGTKPSLKNNVEYLSNNLVPYSLTDHIHEKEIASQLRHPVAFMPHVAQWFQGISHTISIPIKPKSLTARDIRNIYQDFYNGEDLIHVSGEAPIVKDISGTHGVVIGGFALNSQEDRVVIVATIDNLLKGAATQCLQNINLALGYGEYEGIPSNKIIRG</sequence>
<evidence type="ECO:0000256" key="5">
    <source>
        <dbReference type="ARBA" id="ARBA00007239"/>
    </source>
</evidence>
<dbReference type="SUPFAM" id="SSF53633">
    <property type="entry name" value="Carbamate kinase-like"/>
    <property type="match status" value="1"/>
</dbReference>
<dbReference type="NCBIfam" id="TIGR01850">
    <property type="entry name" value="argC"/>
    <property type="match status" value="1"/>
</dbReference>
<dbReference type="CDD" id="cd04263">
    <property type="entry name" value="DUF619-NAGK-FABP"/>
    <property type="match status" value="1"/>
</dbReference>
<dbReference type="SMART" id="SM00859">
    <property type="entry name" value="Semialdhyde_dh"/>
    <property type="match status" value="1"/>
</dbReference>
<comment type="subcellular location">
    <subcellularLocation>
        <location evidence="1">Mitochondrion</location>
    </subcellularLocation>
</comment>
<feature type="compositionally biased region" description="Polar residues" evidence="19">
    <location>
        <begin position="73"/>
        <end position="83"/>
    </location>
</feature>
<feature type="region of interest" description="Disordered" evidence="19">
    <location>
        <begin position="1"/>
        <end position="21"/>
    </location>
</feature>
<dbReference type="Gene3D" id="3.40.50.720">
    <property type="entry name" value="NAD(P)-binding Rossmann-like Domain"/>
    <property type="match status" value="1"/>
</dbReference>
<evidence type="ECO:0000256" key="11">
    <source>
        <dbReference type="ARBA" id="ARBA00022840"/>
    </source>
</evidence>
<feature type="region of interest" description="Disordered" evidence="19">
    <location>
        <begin position="552"/>
        <end position="594"/>
    </location>
</feature>
<keyword evidence="22" id="KW-1185">Reference proteome</keyword>
<keyword evidence="14" id="KW-0560">Oxidoreductase</keyword>
<dbReference type="CDD" id="cd04252">
    <property type="entry name" value="AAK_NAGK-fArgBP"/>
    <property type="match status" value="1"/>
</dbReference>
<dbReference type="GO" id="GO:0006526">
    <property type="term" value="P:L-arginine biosynthetic process"/>
    <property type="evidence" value="ECO:0007669"/>
    <property type="project" value="UniProtKB-KW"/>
</dbReference>
<feature type="region of interest" description="Disordered" evidence="19">
    <location>
        <begin position="45"/>
        <end position="111"/>
    </location>
</feature>
<dbReference type="FunFam" id="3.40.630.30:FF:000029">
    <property type="entry name" value="Bifunctional acetylglutamate kinase/N-acetyl-gamma-glutamyl-phosphate reductase"/>
    <property type="match status" value="1"/>
</dbReference>
<dbReference type="Gene3D" id="1.10.167.10">
    <property type="entry name" value="Regulator of G-protein Signalling 4, domain 2"/>
    <property type="match status" value="1"/>
</dbReference>
<dbReference type="InterPro" id="IPR000534">
    <property type="entry name" value="Semialdehyde_DH_NAD-bd"/>
</dbReference>
<dbReference type="PANTHER" id="PTHR23342:SF0">
    <property type="entry name" value="N-ACETYLGLUTAMATE SYNTHASE, MITOCHONDRIAL"/>
    <property type="match status" value="1"/>
</dbReference>
<evidence type="ECO:0000256" key="17">
    <source>
        <dbReference type="ARBA" id="ARBA00072977"/>
    </source>
</evidence>
<dbReference type="InterPro" id="IPR004662">
    <property type="entry name" value="AcgluKinase_fam"/>
</dbReference>
<dbReference type="InterPro" id="IPR058924">
    <property type="entry name" value="AGPR_dimerisation_dom"/>
</dbReference>
<evidence type="ECO:0000256" key="2">
    <source>
        <dbReference type="ARBA" id="ARBA00004828"/>
    </source>
</evidence>
<feature type="compositionally biased region" description="Polar residues" evidence="19">
    <location>
        <begin position="642"/>
        <end position="657"/>
    </location>
</feature>
<dbReference type="Gene3D" id="3.40.630.30">
    <property type="match status" value="1"/>
</dbReference>
<dbReference type="PANTHER" id="PTHR23342">
    <property type="entry name" value="N-ACETYLGLUTAMATE SYNTHASE"/>
    <property type="match status" value="1"/>
</dbReference>
<evidence type="ECO:0000256" key="15">
    <source>
        <dbReference type="ARBA" id="ARBA00023128"/>
    </source>
</evidence>
<proteinExistence type="inferred from homology"/>
<dbReference type="InterPro" id="IPR036393">
    <property type="entry name" value="AceGlu_kinase-like_sf"/>
</dbReference>
<name>A0A9P7V5P8_9ASCO</name>
<dbReference type="PROSITE" id="PS51731">
    <property type="entry name" value="GNAT_NAGS"/>
    <property type="match status" value="1"/>
</dbReference>
<keyword evidence="9" id="KW-0547">Nucleotide-binding</keyword>
<dbReference type="InterPro" id="IPR036291">
    <property type="entry name" value="NAD(P)-bd_dom_sf"/>
</dbReference>
<keyword evidence="10" id="KW-0418">Kinase</keyword>
<dbReference type="Gene3D" id="3.40.1160.10">
    <property type="entry name" value="Acetylglutamate kinase-like"/>
    <property type="match status" value="1"/>
</dbReference>
<evidence type="ECO:0000256" key="19">
    <source>
        <dbReference type="SAM" id="MobiDB-lite"/>
    </source>
</evidence>
<evidence type="ECO:0000256" key="16">
    <source>
        <dbReference type="ARBA" id="ARBA00023268"/>
    </source>
</evidence>